<dbReference type="InterPro" id="IPR040564">
    <property type="entry name" value="CxC3-like"/>
</dbReference>
<name>A0ABR0AT63_9CRUS</name>
<proteinExistence type="predicted"/>
<comment type="caution">
    <text evidence="2">The sequence shown here is derived from an EMBL/GenBank/DDBJ whole genome shotgun (WGS) entry which is preliminary data.</text>
</comment>
<evidence type="ECO:0000259" key="1">
    <source>
        <dbReference type="Pfam" id="PF18804"/>
    </source>
</evidence>
<dbReference type="EMBL" id="JAOYFB010000038">
    <property type="protein sequence ID" value="KAK4028307.1"/>
    <property type="molecule type" value="Genomic_DNA"/>
</dbReference>
<keyword evidence="3" id="KW-1185">Reference proteome</keyword>
<evidence type="ECO:0000313" key="2">
    <source>
        <dbReference type="EMBL" id="KAK4028307.1"/>
    </source>
</evidence>
<evidence type="ECO:0000313" key="3">
    <source>
        <dbReference type="Proteomes" id="UP001234178"/>
    </source>
</evidence>
<feature type="domain" description="CxC3 like cysteine cluster" evidence="1">
    <location>
        <begin position="298"/>
        <end position="354"/>
    </location>
</feature>
<protein>
    <recommendedName>
        <fullName evidence="1">CxC3 like cysteine cluster domain-containing protein</fullName>
    </recommendedName>
</protein>
<dbReference type="Proteomes" id="UP001234178">
    <property type="component" value="Unassembled WGS sequence"/>
</dbReference>
<gene>
    <name evidence="2" type="ORF">OUZ56_017587</name>
</gene>
<reference evidence="2 3" key="1">
    <citation type="journal article" date="2023" name="Nucleic Acids Res.">
        <title>The hologenome of Daphnia magna reveals possible DNA methylation and microbiome-mediated evolution of the host genome.</title>
        <authorList>
            <person name="Chaturvedi A."/>
            <person name="Li X."/>
            <person name="Dhandapani V."/>
            <person name="Marshall H."/>
            <person name="Kissane S."/>
            <person name="Cuenca-Cambronero M."/>
            <person name="Asole G."/>
            <person name="Calvet F."/>
            <person name="Ruiz-Romero M."/>
            <person name="Marangio P."/>
            <person name="Guigo R."/>
            <person name="Rago D."/>
            <person name="Mirbahai L."/>
            <person name="Eastwood N."/>
            <person name="Colbourne J.K."/>
            <person name="Zhou J."/>
            <person name="Mallon E."/>
            <person name="Orsini L."/>
        </authorList>
    </citation>
    <scope>NUCLEOTIDE SEQUENCE [LARGE SCALE GENOMIC DNA]</scope>
    <source>
        <strain evidence="2">LRV0_1</strain>
    </source>
</reference>
<organism evidence="2 3">
    <name type="scientific">Daphnia magna</name>
    <dbReference type="NCBI Taxonomy" id="35525"/>
    <lineage>
        <taxon>Eukaryota</taxon>
        <taxon>Metazoa</taxon>
        <taxon>Ecdysozoa</taxon>
        <taxon>Arthropoda</taxon>
        <taxon>Crustacea</taxon>
        <taxon>Branchiopoda</taxon>
        <taxon>Diplostraca</taxon>
        <taxon>Cladocera</taxon>
        <taxon>Anomopoda</taxon>
        <taxon>Daphniidae</taxon>
        <taxon>Daphnia</taxon>
    </lineage>
</organism>
<dbReference type="Pfam" id="PF18804">
    <property type="entry name" value="CxC3"/>
    <property type="match status" value="1"/>
</dbReference>
<accession>A0ABR0AT63</accession>
<sequence>MAVLFCTGAIAPSKSCSTGNLSAIHFFGASNLYVPVPLRHRPRSLENCTFLPDLFQHSLHMSTETDPFRLSVKNGSSKWWGTELFPITLRTAQSDSFPFADAEDIENSEASTEDFETFIRGCNPAEEDIVNFEATATNHDESAVPFELYLNRLQSDFEISDSEFQNTGSMQDNEDKMKKHAKRMCQIAEDWDEHWKRVGEAHIGSYATLLSLCWNCKTSLTSCYICCLCCMKTFCPECDIQFHLWNAFHQRQLLFNAELIKLRSRDFWDQNLSVVVERDVAVPCFIPPRCKSCRSHPACGITEEASVRNYVESGYWPGSPTRTCTLFTQTYMTHWFQTKHQIPSTAAMKYMEAARGAVFSVFLVADLG</sequence>